<feature type="region of interest" description="Disordered" evidence="1">
    <location>
        <begin position="1502"/>
        <end position="1541"/>
    </location>
</feature>
<feature type="compositionally biased region" description="Polar residues" evidence="1">
    <location>
        <begin position="159"/>
        <end position="195"/>
    </location>
</feature>
<feature type="compositionally biased region" description="Basic and acidic residues" evidence="1">
    <location>
        <begin position="3369"/>
        <end position="3380"/>
    </location>
</feature>
<feature type="region of interest" description="Disordered" evidence="1">
    <location>
        <begin position="2268"/>
        <end position="2312"/>
    </location>
</feature>
<feature type="compositionally biased region" description="Gly residues" evidence="1">
    <location>
        <begin position="3786"/>
        <end position="3795"/>
    </location>
</feature>
<feature type="region of interest" description="Disordered" evidence="1">
    <location>
        <begin position="3338"/>
        <end position="3383"/>
    </location>
</feature>
<feature type="compositionally biased region" description="Polar residues" evidence="1">
    <location>
        <begin position="1906"/>
        <end position="1935"/>
    </location>
</feature>
<dbReference type="Proteomes" id="UP000316759">
    <property type="component" value="Unassembled WGS sequence"/>
</dbReference>
<feature type="region of interest" description="Disordered" evidence="1">
    <location>
        <begin position="2167"/>
        <end position="2187"/>
    </location>
</feature>
<feature type="region of interest" description="Disordered" evidence="1">
    <location>
        <begin position="536"/>
        <end position="562"/>
    </location>
</feature>
<feature type="region of interest" description="Disordered" evidence="1">
    <location>
        <begin position="3163"/>
        <end position="3197"/>
    </location>
</feature>
<feature type="compositionally biased region" description="Polar residues" evidence="1">
    <location>
        <begin position="2696"/>
        <end position="2718"/>
    </location>
</feature>
<keyword evidence="3" id="KW-1185">Reference proteome</keyword>
<feature type="region of interest" description="Disordered" evidence="1">
    <location>
        <begin position="3287"/>
        <end position="3312"/>
    </location>
</feature>
<reference evidence="2 3" key="1">
    <citation type="submission" date="2019-04" db="EMBL/GenBank/DDBJ databases">
        <title>Annotation for the trematode Fasciola gigantica.</title>
        <authorList>
            <person name="Choi Y.-J."/>
        </authorList>
    </citation>
    <scope>NUCLEOTIDE SEQUENCE [LARGE SCALE GENOMIC DNA]</scope>
    <source>
        <strain evidence="2">Uganda_cow_1</strain>
    </source>
</reference>
<feature type="compositionally biased region" description="Polar residues" evidence="1">
    <location>
        <begin position="3397"/>
        <end position="3422"/>
    </location>
</feature>
<feature type="region of interest" description="Disordered" evidence="1">
    <location>
        <begin position="159"/>
        <end position="223"/>
    </location>
</feature>
<evidence type="ECO:0000313" key="3">
    <source>
        <dbReference type="Proteomes" id="UP000316759"/>
    </source>
</evidence>
<comment type="caution">
    <text evidence="2">The sequence shown here is derived from an EMBL/GenBank/DDBJ whole genome shotgun (WGS) entry which is preliminary data.</text>
</comment>
<feature type="compositionally biased region" description="Polar residues" evidence="1">
    <location>
        <begin position="1515"/>
        <end position="1529"/>
    </location>
</feature>
<feature type="compositionally biased region" description="Polar residues" evidence="1">
    <location>
        <begin position="2739"/>
        <end position="2755"/>
    </location>
</feature>
<dbReference type="OrthoDB" id="6265393at2759"/>
<feature type="compositionally biased region" description="Polar residues" evidence="1">
    <location>
        <begin position="1861"/>
        <end position="1878"/>
    </location>
</feature>
<feature type="compositionally biased region" description="Low complexity" evidence="1">
    <location>
        <begin position="3796"/>
        <end position="3810"/>
    </location>
</feature>
<feature type="region of interest" description="Disordered" evidence="1">
    <location>
        <begin position="1905"/>
        <end position="1939"/>
    </location>
</feature>
<feature type="compositionally biased region" description="Acidic residues" evidence="1">
    <location>
        <begin position="3448"/>
        <end position="3457"/>
    </location>
</feature>
<feature type="region of interest" description="Disordered" evidence="1">
    <location>
        <begin position="1818"/>
        <end position="1887"/>
    </location>
</feature>
<gene>
    <name evidence="2" type="ORF">FGIG_06720</name>
</gene>
<feature type="compositionally biased region" description="Basic residues" evidence="1">
    <location>
        <begin position="3343"/>
        <end position="3362"/>
    </location>
</feature>
<feature type="region of interest" description="Disordered" evidence="1">
    <location>
        <begin position="2696"/>
        <end position="2722"/>
    </location>
</feature>
<feature type="compositionally biased region" description="Basic residues" evidence="1">
    <location>
        <begin position="3179"/>
        <end position="3188"/>
    </location>
</feature>
<name>A0A504ZAK6_FASGI</name>
<feature type="region of interest" description="Disordered" evidence="1">
    <location>
        <begin position="2977"/>
        <end position="3007"/>
    </location>
</feature>
<dbReference type="STRING" id="46835.A0A504ZAK6"/>
<feature type="compositionally biased region" description="Polar residues" evidence="1">
    <location>
        <begin position="210"/>
        <end position="223"/>
    </location>
</feature>
<feature type="region of interest" description="Disordered" evidence="1">
    <location>
        <begin position="2777"/>
        <end position="2798"/>
    </location>
</feature>
<feature type="region of interest" description="Disordered" evidence="1">
    <location>
        <begin position="2739"/>
        <end position="2760"/>
    </location>
</feature>
<feature type="compositionally biased region" description="Basic residues" evidence="1">
    <location>
        <begin position="2779"/>
        <end position="2798"/>
    </location>
</feature>
<feature type="compositionally biased region" description="Basic and acidic residues" evidence="1">
    <location>
        <begin position="2279"/>
        <end position="2292"/>
    </location>
</feature>
<sequence length="4209" mass="446246">ENIATHQTDTVSLYQDSLITLPPVVTALSVSCSLSSTSTTTAPSCNNCTSLSSLSTLSSAAASLEMTTQVTPAHPAILTSLQSRILAVQNNANIDLDSSVSSLRPVEDVTSSPILASEDVIVGKMTTQRTSSTGSASTMGVPINFPLTSSPTLLTVQPRSVPVCTSESANPPPSSEKQQSTYVDRSYGLTESVSSEPVDIVDLSNDENENSPNPQSTIANSTSNVSGFTNCDHVIPIKTCISSEGTTDLVTVPVSASALASILGSTTTTSNTVSSNSLFSQYSNPTKMDSSTVMVPNLPPMFIGSSVQSTASSTASESAIPRMLPNSVASTATSTPSFQPPISVPATLPPNSTELTANSTRLPSISTPLPSHFPFTLSPISSNGDFPAVQFSLPGFPMVILQVLPLPGARMGEHYTINVPTQLILNGVASAIANGGGTTNGGPIVLSIAPSGTVPPGMFPPPPAQPVGPASFPEPVLSSFSSDNGIVSGDNPLSHTTSPSTTVPCSNVQLSSNTSAVVPGTMGNLHFPGLVMNQASAQSNTSTTSSTTTNSNSNSNNNNKRMRAIAPKPSQKLSMMVSANPNTSSTSAVLSNRSAVTTVSRNSAKRQVVVSTICTPPVSTVPTIGGTTVLAATSPQATMPVVKSSQARKVSIMPAGTASSASRHGRGRRKGASNSTVMNNLTSLMPSFPVANGLPGTVPVSNATQSIISGGKNDLGITTHGALQPLPNPTATALQSLATPLQQTNVQSMFSNQPLLMSGPNGPSMLAGPMMTAGQVPPTFLFGSALPTFNPGGTCPVASTSSSSGAAPPYLFSQPLPLPSGCSQFPMSMYNPVSCATTMSLSNTGHITVVRSLQAPSSGSLFPPSAPTALATVDPASGVVTHFPTPCMSMTVPYSSAGPSSDPSSFANLPTMLCSQSGLLLPNTNASQGSMVYPVPGQSLLSTPTPISSIHAPPRVAASNTSVICPSQSGLGQPFSTAFMSNCSSSTLLPNATLTTPFQVPSTFTSMTDQQAFATSIHTGFDPMQQQQPQVSLLAPSLTAAITSTSTSRFVSSGADALNCGAPMTGTSESVTVNTDNDNGNTLIKDDLITLAWRLTQMKGQEADTNMVIDDGRELINSTGDEDGDGGGMLGSLFDTYAEDQTYSYPTDLAACSVVLSEVDGTDVGNIGPGDVNEETDEIVLLDGKSPASVGELRNEADTYGATAGAEESTGNADIDALLAAAAMVGAASGVGDAQSSVTVPVPCSSTFSSVSQQMESHDSTAAVISTTPLFQSEPLVLTSSSVCTTTCALSVPTGPSPLSPICSSSSVISKTVSATNSPGRVTPTGEAETSCLPKQLHLPKADDILSADFFRDFTGSTCPNSFAGHENDELSHFNEADDPTSLADVLGCNAEDAADLESVLGPEVHGLGEAGHVTDSFLQSLVNASPGITLNGADEDDVDADGETTHLFDSDFGVCGPLDDAVQSSDVDKERTDMVHTGSSCIVSGTQFELDLDAFTKSDGQLDNSVSDHPIPVPSSQQVRSLFQNTSGPPRRRPREPPCDLTRTVSAESKLLTLFDPGPRRHGTKNNRLTPEDDFLAVDFTDTDGDYTTAEQFNEALLLLGPQPNSPVGLSLNYDKPMGKEPCELQLREQRHNATDKPQIETVDQTQEQLKHIPNNTEFSPVPMANPQKTIVSTEHELHVEFELVEFEQYDISESAVINVTTENFSSANLRPFMEMTVAQPLEMAAIGSIPTIIFNNVNTESVSPVRCLSEDPATGFQLLEGDGALPNTPTPTVEEEVESINSLQMTKLIKVSSDTLERRDNKSEDSDEEVTLAMMLDPNRELDQERISPPPVKIRSQHSVTRRRSALHEVRSTKLPARTRSTSLTSPLELATSTPNREPGSGVGVRHNRRRLFSAPSYVLPVQTAVSQNTRHSASRRPSVTESNSPNQPSSCLDFQKLTPPENTVVISSTEQSSQLSADESVTEPMQAQSILTVLASSSALLEAAVDLESDSDVSPVKSSLGLDTLDRMLKNCQKRSQQTLEDNTGSKSSVISSLESDSTGASQITVEQSTVPMCCQDTGINQLIASGEASTEPEVADTVDNISWASSIPDWNLSTDRRPVTGITRCRRRRRVMGKRSKNTLIGQKHQLTPDPVNLSDIVPIELDSVPKEEPFPIETADRTTLFSPFSSNESPHPVHSPTSSNTSMASCLPTTGLLFCSSDRPHSFGLSSEILVAAHSSHNAVPNGDFSQHLPRLTLTLGGPLFPELPPSPEDVLVHECDLCKPDINQPVESSPHQLVEEQRQHSEHDQEQLGWSKRPPGSHSLETKRSSVGMTSFAAVGSTVALSSHPRTSHRRKRRRSGRSRSLSKTGHKTLKPIAIPSGLCASRTAFDLAIITPINLKKPASDAPFARFAVNPELPTFADVQSNKVVDAFTHKSDTVPIWVPTSHPGPPLFMNALKASENEHQKLETQSLSPTAFIDNSSEVAETSSDRVSLGSTLFHDDEKSNLVANCCLSDWGSFSPHPVTVSAGSLSLFDQPIGTHPALRIPAFDQLPPLSVITTPQLSKSDPGILATSTTSPTVPMTTPAPSVSFSVDAGPVISGLKLATVPSLSSLAIPTTRVPGVTFGIFAGAAAFRATSFSALAAKAENAPDKPKALLWTERLTFSDLARAACNSDSRRPVVANSSPIGSWNHGADRPGNSISVSSFRLFQNCSHSDMDQPNDSEIGQSSPKNFSETADPRADLLCNGDCDTINSTVSDLNTSTKSHPGSPSPSVADPAEQIDSVKHIVPSTVTVRSPKKAYRRRRTSHRPSRFSCKSRIRPRTPAVKPESIVSSKITPDNSLIIRRSPSTIVRNDLVPSMSCNPSQENSSSEVIEQQAEPESEIAPEPLEICATAIDEPKSYPYSAPLSDHISCAETPLPLEPVFVSSPKPEPIMHCVESISPSIEPVMETLSVDSPRLEDAPCIVELDGAHSPVLVDEIITLPLDQADCTELTADPDLMPDANDVQDNPENEHPLTPSKGLNLPEDRITEADMQVTESEQHPTFPTTNPKTLEETNLTTDASVIPSSVSESVATASITGNANATEMLDTPDAVDSNPCPPIRLRLNLKLATLEHSQVHGRKAKKSKRRHSHKTIPIISAHHSSPMTAVVSARTPTSLSIRLAPRPKVTRVPVVQRSLCLNPPELHSTPSGTMSSRSRRGRRRVPQSRLDQATSAVDLPANTIQQTNTEKMSKESSTVTQTATQVHTVVSNVTRSTAAARSAVAGPISRTAYPPRMGSVFARKIFSTAKQDRRSSYAHLAQPWRSGMRGSPRKRGLARSQPAILNRPSGSVSQTVAFSSELNRVIQPVPVRSELPTIRGTVRRGRGKTGRGRGRPRKHTLSVNTEINDKRPDSRQHSDPPAIRLVIRLSKHVQRTQSVENSVHTASSLSPTVTRSPSQDSHSDHNKIPFSTRIAASHPKLHSSELNEDEEEVVETGEIPEPGEVNDEEEDEDDLNSTEELPPFDFCTATEAETFMDPNQVRIHRLVNQAVTSRASVGDCFLGSDDEDKDDGVVDTIIMATTPSDRLTSTSEFTGNLTVKQPRLLQKDMYLPSVASQMGLGYLSTSNLETLRTTRVKQKRKKRTEQTVVGKRRCSDSAQFPLAGTSPHSPHSSVIIGSKKPLHVMQANAQERSELQASGSHHTVAQSSEATMHWTPRVSETYGESSRSDQAHDALVIQPMTSLETGFETSRNHGHGSPASTATGLNNSANEVSEFSDMDQHQLTKPFQTHSSYSVSGQQCAPVAVGSYAYTVSLPAPGPSVCGSGSGPGGSCGEGRSSSSTSSIVSVPALASIGSPTRPDSQSDYLAQRRLAPSPNMRDDYGMVIRPTKPVPIHGPPSVPTGFAQSVSPASHCVDQGSSGESLHTRSPYTTTGHAADFRSMNSAPASAVTARRSHSPSTVPTPIYPAPQLQHQQQHDQHQPSLPLASQDNHHASGMLAPESQIDAGTSSANSMHQQALAAATAYAAAAAYAGLDPMVAAHQRVKAYYDHWASSLFGSLASNPNVTNGPTGTTNDYLHPVSSRATDWSLNPNERGFESMSADPTSWMWPRDQTGTRHFPNAASSHSGSVFEVDSRLSECASATAYTSTRGGPFSEFPTGSSFGSTSNLTQQTTHPMQHRHLAGTTKDPSVIDYGLATGHPSLGTSAYADPVLPHLSHPDPYRQFHPGLDYARFGSGPSAHEPRINGWS</sequence>
<accession>A0A504ZAK6</accession>
<feature type="compositionally biased region" description="Low complexity" evidence="1">
    <location>
        <begin position="539"/>
        <end position="559"/>
    </location>
</feature>
<feature type="region of interest" description="Disordered" evidence="1">
    <location>
        <begin position="2324"/>
        <end position="2354"/>
    </location>
</feature>
<feature type="compositionally biased region" description="Polar residues" evidence="1">
    <location>
        <begin position="3878"/>
        <end position="3895"/>
    </location>
</feature>
<feature type="compositionally biased region" description="Basic residues" evidence="1">
    <location>
        <begin position="3596"/>
        <end position="3605"/>
    </location>
</feature>
<feature type="compositionally biased region" description="Acidic residues" evidence="1">
    <location>
        <begin position="3466"/>
        <end position="3479"/>
    </location>
</feature>
<feature type="compositionally biased region" description="Pro residues" evidence="1">
    <location>
        <begin position="457"/>
        <end position="466"/>
    </location>
</feature>
<feature type="compositionally biased region" description="Pro residues" evidence="1">
    <location>
        <begin position="3851"/>
        <end position="3861"/>
    </location>
</feature>
<protein>
    <submittedName>
        <fullName evidence="2">Uncharacterized protein</fullName>
    </submittedName>
</protein>
<feature type="region of interest" description="Disordered" evidence="1">
    <location>
        <begin position="3785"/>
        <end position="3954"/>
    </location>
</feature>
<feature type="region of interest" description="Disordered" evidence="1">
    <location>
        <begin position="456"/>
        <end position="506"/>
    </location>
</feature>
<organism evidence="2 3">
    <name type="scientific">Fasciola gigantica</name>
    <name type="common">Giant liver fluke</name>
    <dbReference type="NCBI Taxonomy" id="46835"/>
    <lineage>
        <taxon>Eukaryota</taxon>
        <taxon>Metazoa</taxon>
        <taxon>Spiralia</taxon>
        <taxon>Lophotrochozoa</taxon>
        <taxon>Platyhelminthes</taxon>
        <taxon>Trematoda</taxon>
        <taxon>Digenea</taxon>
        <taxon>Plagiorchiida</taxon>
        <taxon>Echinostomata</taxon>
        <taxon>Echinostomatoidea</taxon>
        <taxon>Fasciolidae</taxon>
        <taxon>Fasciola</taxon>
    </lineage>
</organism>
<feature type="compositionally biased region" description="Polar residues" evidence="1">
    <location>
        <begin position="478"/>
        <end position="506"/>
    </location>
</feature>
<evidence type="ECO:0000313" key="2">
    <source>
        <dbReference type="EMBL" id="TPP66878.1"/>
    </source>
</evidence>
<feature type="region of interest" description="Disordered" evidence="1">
    <location>
        <begin position="654"/>
        <end position="674"/>
    </location>
</feature>
<feature type="compositionally biased region" description="Polar residues" evidence="1">
    <location>
        <begin position="3816"/>
        <end position="3827"/>
    </location>
</feature>
<dbReference type="EMBL" id="SUNJ01001309">
    <property type="protein sequence ID" value="TPP66878.1"/>
    <property type="molecule type" value="Genomic_DNA"/>
</dbReference>
<evidence type="ECO:0000256" key="1">
    <source>
        <dbReference type="SAM" id="MobiDB-lite"/>
    </source>
</evidence>
<feature type="non-terminal residue" evidence="2">
    <location>
        <position position="1"/>
    </location>
</feature>
<feature type="region of interest" description="Disordered" evidence="1">
    <location>
        <begin position="3396"/>
        <end position="3484"/>
    </location>
</feature>
<feature type="compositionally biased region" description="Basic residues" evidence="1">
    <location>
        <begin position="2332"/>
        <end position="2344"/>
    </location>
</feature>
<feature type="region of interest" description="Disordered" evidence="1">
    <location>
        <begin position="3595"/>
        <end position="3614"/>
    </location>
</feature>
<feature type="region of interest" description="Disordered" evidence="1">
    <location>
        <begin position="2018"/>
        <end position="2046"/>
    </location>
</feature>
<proteinExistence type="predicted"/>